<dbReference type="EMBL" id="GGEC01089751">
    <property type="protein sequence ID" value="MBX70235.1"/>
    <property type="molecule type" value="Transcribed_RNA"/>
</dbReference>
<sequence>MFLKLLVHSFSYQKGLQVGLVTSYDFTLFQWFLKFGIIQCRINVYCMLPFCLYCTI</sequence>
<name>A0A2P2QTG1_RHIMU</name>
<reference evidence="1" key="1">
    <citation type="submission" date="2018-02" db="EMBL/GenBank/DDBJ databases">
        <title>Rhizophora mucronata_Transcriptome.</title>
        <authorList>
            <person name="Meera S.P."/>
            <person name="Sreeshan A."/>
            <person name="Augustine A."/>
        </authorList>
    </citation>
    <scope>NUCLEOTIDE SEQUENCE</scope>
    <source>
        <tissue evidence="1">Leaf</tissue>
    </source>
</reference>
<dbReference type="AlphaFoldDB" id="A0A2P2QTG1"/>
<proteinExistence type="predicted"/>
<organism evidence="1">
    <name type="scientific">Rhizophora mucronata</name>
    <name type="common">Asiatic mangrove</name>
    <dbReference type="NCBI Taxonomy" id="61149"/>
    <lineage>
        <taxon>Eukaryota</taxon>
        <taxon>Viridiplantae</taxon>
        <taxon>Streptophyta</taxon>
        <taxon>Embryophyta</taxon>
        <taxon>Tracheophyta</taxon>
        <taxon>Spermatophyta</taxon>
        <taxon>Magnoliopsida</taxon>
        <taxon>eudicotyledons</taxon>
        <taxon>Gunneridae</taxon>
        <taxon>Pentapetalae</taxon>
        <taxon>rosids</taxon>
        <taxon>fabids</taxon>
        <taxon>Malpighiales</taxon>
        <taxon>Rhizophoraceae</taxon>
        <taxon>Rhizophora</taxon>
    </lineage>
</organism>
<evidence type="ECO:0000313" key="1">
    <source>
        <dbReference type="EMBL" id="MBX70235.1"/>
    </source>
</evidence>
<accession>A0A2P2QTG1</accession>
<protein>
    <submittedName>
        <fullName evidence="1">Uncharacterized protein</fullName>
    </submittedName>
</protein>